<evidence type="ECO:0000313" key="15">
    <source>
        <dbReference type="EMBL" id="KAF6833351.1"/>
    </source>
</evidence>
<reference evidence="15" key="1">
    <citation type="journal article" date="2020" name="Phytopathology">
        <title>Genome Sequence Resources of Colletotrichum truncatum, C. plurivorum, C. musicola, and C. sojae: Four Species Pathogenic to Soybean (Glycine max).</title>
        <authorList>
            <person name="Rogerio F."/>
            <person name="Boufleur T.R."/>
            <person name="Ciampi-Guillardi M."/>
            <person name="Sukno S.A."/>
            <person name="Thon M.R."/>
            <person name="Massola Junior N.S."/>
            <person name="Baroncelli R."/>
        </authorList>
    </citation>
    <scope>NUCLEOTIDE SEQUENCE</scope>
    <source>
        <strain evidence="15">LFN0074</strain>
    </source>
</reference>
<evidence type="ECO:0000256" key="13">
    <source>
        <dbReference type="RuleBase" id="RU000461"/>
    </source>
</evidence>
<dbReference type="PANTHER" id="PTHR24305">
    <property type="entry name" value="CYTOCHROME P450"/>
    <property type="match status" value="1"/>
</dbReference>
<evidence type="ECO:0000256" key="9">
    <source>
        <dbReference type="ARBA" id="ARBA00023004"/>
    </source>
</evidence>
<evidence type="ECO:0000256" key="5">
    <source>
        <dbReference type="ARBA" id="ARBA00022692"/>
    </source>
</evidence>
<feature type="transmembrane region" description="Helical" evidence="14">
    <location>
        <begin position="34"/>
        <end position="56"/>
    </location>
</feature>
<dbReference type="GO" id="GO:0020037">
    <property type="term" value="F:heme binding"/>
    <property type="evidence" value="ECO:0007669"/>
    <property type="project" value="InterPro"/>
</dbReference>
<dbReference type="AlphaFoldDB" id="A0A8H6KMA3"/>
<keyword evidence="10 13" id="KW-0503">Monooxygenase</keyword>
<dbReference type="GO" id="GO:0005506">
    <property type="term" value="F:iron ion binding"/>
    <property type="evidence" value="ECO:0007669"/>
    <property type="project" value="InterPro"/>
</dbReference>
<dbReference type="CDD" id="cd11058">
    <property type="entry name" value="CYP60B-like"/>
    <property type="match status" value="1"/>
</dbReference>
<comment type="subcellular location">
    <subcellularLocation>
        <location evidence="2">Membrane</location>
    </subcellularLocation>
</comment>
<sequence length="520" mass="58987">MEKSGLIVGFGCWQYWQNDALLATERIKDIGGQLGWLGLTAIVVAAVCLHMTYNLYFHPLANFPGPFWARSSILWRFWHTMRGRSHRVIQTTHEKYGPVFRVSPNELSFGSPTSWKAIYGYPAPGKEHLIKGEFYDIFGASYKTGCVGSERDPAVHARKKRNLTAAFSARALAEQELIVQACLDRFVDKLGSLSQASGGKGLDVVRWMEMIAFDVLGEMAFGEGFGCVENEKHHPWMDLILKHLFEVTMVDNLRRIRILETLGRWLLPSLTSSVREKHSMYSRQKVQKRLDAEAPRQDFFTHIAKKVRAGEVEQEEMTAHASTLILAGGETTATCLAAAVYYILKTPTALERLTTEIRTRYKTYDEIDASSAMQLPYLQAVINEALRIHPPGSQGFPRVSPGCEIDGHWVPKGTEVYTSAWTVTHDPRNFHEPMSFIPERWLNAESKDVKEASQPFSLGYRACIGRNFAYLEMTSCLAKILFRYDMKAVNPDLDWEGASRCYVMWWKAPVPVVFEDRLLA</sequence>
<name>A0A8H6KMA3_9PEZI</name>
<keyword evidence="16" id="KW-1185">Reference proteome</keyword>
<comment type="cofactor">
    <cofactor evidence="1 12">
        <name>heme</name>
        <dbReference type="ChEBI" id="CHEBI:30413"/>
    </cofactor>
</comment>
<dbReference type="SUPFAM" id="SSF48264">
    <property type="entry name" value="Cytochrome P450"/>
    <property type="match status" value="1"/>
</dbReference>
<feature type="binding site" description="axial binding residue" evidence="12">
    <location>
        <position position="463"/>
    </location>
    <ligand>
        <name>heme</name>
        <dbReference type="ChEBI" id="CHEBI:30413"/>
    </ligand>
    <ligandPart>
        <name>Fe</name>
        <dbReference type="ChEBI" id="CHEBI:18248"/>
    </ligandPart>
</feature>
<dbReference type="InterPro" id="IPR017972">
    <property type="entry name" value="Cyt_P450_CS"/>
</dbReference>
<evidence type="ECO:0000256" key="2">
    <source>
        <dbReference type="ARBA" id="ARBA00004370"/>
    </source>
</evidence>
<dbReference type="InterPro" id="IPR002401">
    <property type="entry name" value="Cyt_P450_E_grp-I"/>
</dbReference>
<keyword evidence="4 12" id="KW-0349">Heme</keyword>
<evidence type="ECO:0000256" key="8">
    <source>
        <dbReference type="ARBA" id="ARBA00023002"/>
    </source>
</evidence>
<gene>
    <name evidence="15" type="ORF">CMUS01_06597</name>
</gene>
<dbReference type="PROSITE" id="PS00086">
    <property type="entry name" value="CYTOCHROME_P450"/>
    <property type="match status" value="1"/>
</dbReference>
<keyword evidence="7 14" id="KW-1133">Transmembrane helix</keyword>
<dbReference type="FunFam" id="1.10.630.10:FF:000158">
    <property type="entry name" value="Cytochrome P450, putative (Eurofung)"/>
    <property type="match status" value="1"/>
</dbReference>
<keyword evidence="5 14" id="KW-0812">Transmembrane</keyword>
<organism evidence="15 16">
    <name type="scientific">Colletotrichum musicola</name>
    <dbReference type="NCBI Taxonomy" id="2175873"/>
    <lineage>
        <taxon>Eukaryota</taxon>
        <taxon>Fungi</taxon>
        <taxon>Dikarya</taxon>
        <taxon>Ascomycota</taxon>
        <taxon>Pezizomycotina</taxon>
        <taxon>Sordariomycetes</taxon>
        <taxon>Hypocreomycetidae</taxon>
        <taxon>Glomerellales</taxon>
        <taxon>Glomerellaceae</taxon>
        <taxon>Colletotrichum</taxon>
        <taxon>Colletotrichum orchidearum species complex</taxon>
    </lineage>
</organism>
<dbReference type="PRINTS" id="PR00463">
    <property type="entry name" value="EP450I"/>
</dbReference>
<keyword evidence="11 14" id="KW-0472">Membrane</keyword>
<dbReference type="Proteomes" id="UP000639643">
    <property type="component" value="Unassembled WGS sequence"/>
</dbReference>
<evidence type="ECO:0000256" key="3">
    <source>
        <dbReference type="ARBA" id="ARBA00010617"/>
    </source>
</evidence>
<dbReference type="PRINTS" id="PR00385">
    <property type="entry name" value="P450"/>
</dbReference>
<keyword evidence="6 12" id="KW-0479">Metal-binding</keyword>
<evidence type="ECO:0000256" key="11">
    <source>
        <dbReference type="ARBA" id="ARBA00023136"/>
    </source>
</evidence>
<dbReference type="OrthoDB" id="4794200at2759"/>
<dbReference type="InterPro" id="IPR050121">
    <property type="entry name" value="Cytochrome_P450_monoxygenase"/>
</dbReference>
<keyword evidence="9 12" id="KW-0408">Iron</keyword>
<dbReference type="Gene3D" id="1.10.630.10">
    <property type="entry name" value="Cytochrome P450"/>
    <property type="match status" value="1"/>
</dbReference>
<evidence type="ECO:0000256" key="10">
    <source>
        <dbReference type="ARBA" id="ARBA00023033"/>
    </source>
</evidence>
<evidence type="ECO:0000256" key="7">
    <source>
        <dbReference type="ARBA" id="ARBA00022989"/>
    </source>
</evidence>
<evidence type="ECO:0000256" key="4">
    <source>
        <dbReference type="ARBA" id="ARBA00022617"/>
    </source>
</evidence>
<dbReference type="InterPro" id="IPR001128">
    <property type="entry name" value="Cyt_P450"/>
</dbReference>
<dbReference type="Pfam" id="PF00067">
    <property type="entry name" value="p450"/>
    <property type="match status" value="1"/>
</dbReference>
<comment type="caution">
    <text evidence="15">The sequence shown here is derived from an EMBL/GenBank/DDBJ whole genome shotgun (WGS) entry which is preliminary data.</text>
</comment>
<dbReference type="InterPro" id="IPR036396">
    <property type="entry name" value="Cyt_P450_sf"/>
</dbReference>
<evidence type="ECO:0000256" key="14">
    <source>
        <dbReference type="SAM" id="Phobius"/>
    </source>
</evidence>
<dbReference type="GO" id="GO:0004497">
    <property type="term" value="F:monooxygenase activity"/>
    <property type="evidence" value="ECO:0007669"/>
    <property type="project" value="UniProtKB-KW"/>
</dbReference>
<evidence type="ECO:0000313" key="16">
    <source>
        <dbReference type="Proteomes" id="UP000639643"/>
    </source>
</evidence>
<dbReference type="PANTHER" id="PTHR24305:SF210">
    <property type="entry name" value="CYTOCHROME P450 MONOOXYGENASE ASQL-RELATED"/>
    <property type="match status" value="1"/>
</dbReference>
<dbReference type="GO" id="GO:0016020">
    <property type="term" value="C:membrane"/>
    <property type="evidence" value="ECO:0007669"/>
    <property type="project" value="UniProtKB-SubCell"/>
</dbReference>
<comment type="similarity">
    <text evidence="3 13">Belongs to the cytochrome P450 family.</text>
</comment>
<keyword evidence="8 13" id="KW-0560">Oxidoreductase</keyword>
<evidence type="ECO:0000256" key="1">
    <source>
        <dbReference type="ARBA" id="ARBA00001971"/>
    </source>
</evidence>
<dbReference type="EMBL" id="WIGM01000218">
    <property type="protein sequence ID" value="KAF6833351.1"/>
    <property type="molecule type" value="Genomic_DNA"/>
</dbReference>
<protein>
    <submittedName>
        <fullName evidence="15">Isotrichodermin C-15 hydroxylase 6</fullName>
    </submittedName>
</protein>
<evidence type="ECO:0000256" key="12">
    <source>
        <dbReference type="PIRSR" id="PIRSR602401-1"/>
    </source>
</evidence>
<accession>A0A8H6KMA3</accession>
<dbReference type="GO" id="GO:0016705">
    <property type="term" value="F:oxidoreductase activity, acting on paired donors, with incorporation or reduction of molecular oxygen"/>
    <property type="evidence" value="ECO:0007669"/>
    <property type="project" value="InterPro"/>
</dbReference>
<proteinExistence type="inferred from homology"/>
<evidence type="ECO:0000256" key="6">
    <source>
        <dbReference type="ARBA" id="ARBA00022723"/>
    </source>
</evidence>